<feature type="domain" description="DUF2249" evidence="1">
    <location>
        <begin position="205"/>
        <end position="270"/>
    </location>
</feature>
<name>A0AAJ4XF60_9SPHI</name>
<feature type="domain" description="DUF2249" evidence="1">
    <location>
        <begin position="103"/>
        <end position="156"/>
    </location>
</feature>
<evidence type="ECO:0000259" key="1">
    <source>
        <dbReference type="Pfam" id="PF10006"/>
    </source>
</evidence>
<protein>
    <submittedName>
        <fullName evidence="2">Uncharacterized conserved protein (DUF2249)</fullName>
    </submittedName>
</protein>
<sequence length="271" mass="31089">MIINQFTKISELIKANELCIDAIASIAKPLRKIKIPLLRKVLTPRVNIMEAAKIANCSVDDFRRVLEPLGFTWKEAAETKTSQEKKEQNKPAWLIECEQIVPLDVRPILDADRDPLKEIMIAYKALPEKAVLEIINSFLPFPLISRLEDKGTFSYTDEISKTEFHTYFYKPMAEKAVTKIESMISFVSFDVIEKILNTKSFDMVELDVRSLPMPQPMERILETLGQLKANEGLFVQHKKVPLYLLEELGNLPYRVFVSEIAEGDVRILIHP</sequence>
<dbReference type="RefSeq" id="WP_093099177.1">
    <property type="nucleotide sequence ID" value="NZ_FNGK01000004.1"/>
</dbReference>
<dbReference type="EMBL" id="LT906468">
    <property type="protein sequence ID" value="SNV60539.1"/>
    <property type="molecule type" value="Genomic_DNA"/>
</dbReference>
<gene>
    <name evidence="2" type="ORF">SAMEA4412673_03621</name>
</gene>
<dbReference type="Proteomes" id="UP000215355">
    <property type="component" value="Chromosome 1"/>
</dbReference>
<dbReference type="InterPro" id="IPR038062">
    <property type="entry name" value="ScdA-like_N_sf"/>
</dbReference>
<dbReference type="AlphaFoldDB" id="A0AAJ4XF60"/>
<reference evidence="2 3" key="1">
    <citation type="submission" date="2017-06" db="EMBL/GenBank/DDBJ databases">
        <authorList>
            <consortium name="Pathogen Informatics"/>
        </authorList>
    </citation>
    <scope>NUCLEOTIDE SEQUENCE [LARGE SCALE GENOMIC DNA]</scope>
    <source>
        <strain evidence="2 3">NCTC12149</strain>
    </source>
</reference>
<accession>A0AAJ4XF60</accession>
<evidence type="ECO:0000313" key="2">
    <source>
        <dbReference type="EMBL" id="SNV60539.1"/>
    </source>
</evidence>
<dbReference type="InterPro" id="IPR018720">
    <property type="entry name" value="DUF2249"/>
</dbReference>
<organism evidence="2 3">
    <name type="scientific">Sphingobacterium mizutaii</name>
    <dbReference type="NCBI Taxonomy" id="1010"/>
    <lineage>
        <taxon>Bacteria</taxon>
        <taxon>Pseudomonadati</taxon>
        <taxon>Bacteroidota</taxon>
        <taxon>Sphingobacteriia</taxon>
        <taxon>Sphingobacteriales</taxon>
        <taxon>Sphingobacteriaceae</taxon>
        <taxon>Sphingobacterium</taxon>
    </lineage>
</organism>
<dbReference type="Pfam" id="PF10006">
    <property type="entry name" value="DUF2249"/>
    <property type="match status" value="2"/>
</dbReference>
<proteinExistence type="predicted"/>
<evidence type="ECO:0000313" key="3">
    <source>
        <dbReference type="Proteomes" id="UP000215355"/>
    </source>
</evidence>
<dbReference type="SUPFAM" id="SSF64307">
    <property type="entry name" value="SirA-like"/>
    <property type="match status" value="1"/>
</dbReference>
<dbReference type="KEGG" id="smiz:4412673_03621"/>
<dbReference type="InterPro" id="IPR036868">
    <property type="entry name" value="TusA-like_sf"/>
</dbReference>
<dbReference type="Gene3D" id="1.10.3910.10">
    <property type="entry name" value="SP0561-like"/>
    <property type="match status" value="1"/>
</dbReference>